<evidence type="ECO:0000256" key="2">
    <source>
        <dbReference type="ARBA" id="ARBA00022801"/>
    </source>
</evidence>
<dbReference type="Pfam" id="PF00975">
    <property type="entry name" value="Thioesterase"/>
    <property type="match status" value="1"/>
</dbReference>
<dbReference type="GO" id="GO:0016787">
    <property type="term" value="F:hydrolase activity"/>
    <property type="evidence" value="ECO:0007669"/>
    <property type="project" value="UniProtKB-KW"/>
</dbReference>
<dbReference type="PANTHER" id="PTHR11487">
    <property type="entry name" value="THIOESTERASE"/>
    <property type="match status" value="1"/>
</dbReference>
<evidence type="ECO:0000256" key="1">
    <source>
        <dbReference type="ARBA" id="ARBA00007169"/>
    </source>
</evidence>
<proteinExistence type="inferred from homology"/>
<evidence type="ECO:0000259" key="3">
    <source>
        <dbReference type="SMART" id="SM00824"/>
    </source>
</evidence>
<dbReference type="Proteomes" id="UP000285596">
    <property type="component" value="Unassembled WGS sequence"/>
</dbReference>
<comment type="similarity">
    <text evidence="1">Belongs to the thioesterase family.</text>
</comment>
<dbReference type="InterPro" id="IPR020802">
    <property type="entry name" value="TesA-like"/>
</dbReference>
<organism evidence="4 5">
    <name type="scientific">Streptomyces globisporus</name>
    <dbReference type="NCBI Taxonomy" id="1908"/>
    <lineage>
        <taxon>Bacteria</taxon>
        <taxon>Bacillati</taxon>
        <taxon>Actinomycetota</taxon>
        <taxon>Actinomycetes</taxon>
        <taxon>Kitasatosporales</taxon>
        <taxon>Streptomycetaceae</taxon>
        <taxon>Streptomyces</taxon>
    </lineage>
</organism>
<dbReference type="AlphaFoldDB" id="A0A423V161"/>
<dbReference type="EMBL" id="QWFA01000050">
    <property type="protein sequence ID" value="ROV68329.1"/>
    <property type="molecule type" value="Genomic_DNA"/>
</dbReference>
<protein>
    <submittedName>
        <fullName evidence="4">Thioesterase</fullName>
    </submittedName>
</protein>
<keyword evidence="2" id="KW-0378">Hydrolase</keyword>
<evidence type="ECO:0000313" key="5">
    <source>
        <dbReference type="Proteomes" id="UP000285596"/>
    </source>
</evidence>
<accession>A0A423V161</accession>
<dbReference type="InterPro" id="IPR012223">
    <property type="entry name" value="TEII"/>
</dbReference>
<sequence length="254" mass="27135">MSTADSTPAVDWVSARFTVGNPRLRLICLPPAGSGAGAFHAWRPYVPEHLELVPVELPGRGSRIDEPVPDDLDALVEALLHGLEPELNLPYALFGHSFGAVVAYELALRIERAGLRPPSALLASASRAPHLPLMREPISAGSDDELIAWLLSTGGLPRELLAFPDFLSDLLTAVRGDLALAEGYVIPHPVAVSCPLFTLAGEDDTVAPVAQVRPWAAYTPAEHRTRVLPGGHSFPGTHPRQTMSAVLDSLPALR</sequence>
<dbReference type="SMART" id="SM00824">
    <property type="entry name" value="PKS_TE"/>
    <property type="match status" value="1"/>
</dbReference>
<dbReference type="GO" id="GO:0008610">
    <property type="term" value="P:lipid biosynthetic process"/>
    <property type="evidence" value="ECO:0007669"/>
    <property type="project" value="TreeGrafter"/>
</dbReference>
<reference evidence="4 5" key="1">
    <citation type="submission" date="2018-08" db="EMBL/GenBank/DDBJ databases">
        <title>Streptomyces globisporus 1912-4Crt, whole genome shotgun sequence.</title>
        <authorList>
            <person name="Matselyukh B."/>
        </authorList>
    </citation>
    <scope>NUCLEOTIDE SEQUENCE [LARGE SCALE GENOMIC DNA]</scope>
    <source>
        <strain evidence="4 5">1912-4Crt</strain>
    </source>
</reference>
<feature type="domain" description="Thioesterase TesA-like" evidence="3">
    <location>
        <begin position="27"/>
        <end position="250"/>
    </location>
</feature>
<gene>
    <name evidence="4" type="ORF">D3105_11915</name>
</gene>
<dbReference type="InterPro" id="IPR029058">
    <property type="entry name" value="AB_hydrolase_fold"/>
</dbReference>
<evidence type="ECO:0000313" key="4">
    <source>
        <dbReference type="EMBL" id="ROV68329.1"/>
    </source>
</evidence>
<comment type="caution">
    <text evidence="4">The sequence shown here is derived from an EMBL/GenBank/DDBJ whole genome shotgun (WGS) entry which is preliminary data.</text>
</comment>
<dbReference type="PANTHER" id="PTHR11487:SF0">
    <property type="entry name" value="S-ACYL FATTY ACID SYNTHASE THIOESTERASE, MEDIUM CHAIN"/>
    <property type="match status" value="1"/>
</dbReference>
<dbReference type="SUPFAM" id="SSF53474">
    <property type="entry name" value="alpha/beta-Hydrolases"/>
    <property type="match status" value="1"/>
</dbReference>
<name>A0A423V161_STRGL</name>
<dbReference type="Gene3D" id="3.40.50.1820">
    <property type="entry name" value="alpha/beta hydrolase"/>
    <property type="match status" value="1"/>
</dbReference>
<dbReference type="InterPro" id="IPR001031">
    <property type="entry name" value="Thioesterase"/>
</dbReference>